<name>A0AAW1JIG7_POPJA</name>
<dbReference type="Proteomes" id="UP001458880">
    <property type="component" value="Unassembled WGS sequence"/>
</dbReference>
<reference evidence="2 3" key="1">
    <citation type="journal article" date="2024" name="BMC Genomics">
        <title>De novo assembly and annotation of Popillia japonica's genome with initial clues to its potential as an invasive pest.</title>
        <authorList>
            <person name="Cucini C."/>
            <person name="Boschi S."/>
            <person name="Funari R."/>
            <person name="Cardaioli E."/>
            <person name="Iannotti N."/>
            <person name="Marturano G."/>
            <person name="Paoli F."/>
            <person name="Bruttini M."/>
            <person name="Carapelli A."/>
            <person name="Frati F."/>
            <person name="Nardi F."/>
        </authorList>
    </citation>
    <scope>NUCLEOTIDE SEQUENCE [LARGE SCALE GENOMIC DNA]</scope>
    <source>
        <strain evidence="2">DMR45628</strain>
    </source>
</reference>
<evidence type="ECO:0000313" key="2">
    <source>
        <dbReference type="EMBL" id="KAK9703629.1"/>
    </source>
</evidence>
<dbReference type="InterPro" id="IPR009062">
    <property type="entry name" value="Smac/DIABLO-like_sf"/>
</dbReference>
<keyword evidence="1" id="KW-0175">Coiled coil</keyword>
<dbReference type="AlphaFoldDB" id="A0AAW1JIG7"/>
<dbReference type="EMBL" id="JASPKY010000366">
    <property type="protein sequence ID" value="KAK9703629.1"/>
    <property type="molecule type" value="Genomic_DNA"/>
</dbReference>
<feature type="coiled-coil region" evidence="1">
    <location>
        <begin position="168"/>
        <end position="195"/>
    </location>
</feature>
<organism evidence="2 3">
    <name type="scientific">Popillia japonica</name>
    <name type="common">Japanese beetle</name>
    <dbReference type="NCBI Taxonomy" id="7064"/>
    <lineage>
        <taxon>Eukaryota</taxon>
        <taxon>Metazoa</taxon>
        <taxon>Ecdysozoa</taxon>
        <taxon>Arthropoda</taxon>
        <taxon>Hexapoda</taxon>
        <taxon>Insecta</taxon>
        <taxon>Pterygota</taxon>
        <taxon>Neoptera</taxon>
        <taxon>Endopterygota</taxon>
        <taxon>Coleoptera</taxon>
        <taxon>Polyphaga</taxon>
        <taxon>Scarabaeiformia</taxon>
        <taxon>Scarabaeidae</taxon>
        <taxon>Rutelinae</taxon>
        <taxon>Popillia</taxon>
    </lineage>
</organism>
<dbReference type="SUPFAM" id="SSF46984">
    <property type="entry name" value="Smac/diablo"/>
    <property type="match status" value="1"/>
</dbReference>
<evidence type="ECO:0000313" key="3">
    <source>
        <dbReference type="Proteomes" id="UP001458880"/>
    </source>
</evidence>
<evidence type="ECO:0000256" key="1">
    <source>
        <dbReference type="SAM" id="Coils"/>
    </source>
</evidence>
<gene>
    <name evidence="2" type="ORF">QE152_g29215</name>
</gene>
<dbReference type="GO" id="GO:0005739">
    <property type="term" value="C:mitochondrion"/>
    <property type="evidence" value="ECO:0007669"/>
    <property type="project" value="InterPro"/>
</dbReference>
<comment type="caution">
    <text evidence="2">The sequence shown here is derived from an EMBL/GenBank/DDBJ whole genome shotgun (WGS) entry which is preliminary data.</text>
</comment>
<evidence type="ECO:0008006" key="4">
    <source>
        <dbReference type="Google" id="ProtNLM"/>
    </source>
</evidence>
<proteinExistence type="predicted"/>
<keyword evidence="3" id="KW-1185">Reference proteome</keyword>
<accession>A0AAW1JIG7</accession>
<dbReference type="GO" id="GO:0006915">
    <property type="term" value="P:apoptotic process"/>
    <property type="evidence" value="ECO:0007669"/>
    <property type="project" value="InterPro"/>
</dbReference>
<protein>
    <recommendedName>
        <fullName evidence="4">Diablo homolog, mitochondrial</fullName>
    </recommendedName>
</protein>
<dbReference type="Gene3D" id="1.20.58.70">
    <property type="match status" value="1"/>
</dbReference>
<sequence length="213" mass="24358">MRNTLYRVLKTIINVQKFAAVNYSTFFTSITQSPCIKTTALLSVAAVVTNSDNTEKRNENDLQFLQDIRSACSKNDNALKELMDALTSCLTEISREYQENTAKQIEIISRCTQLGPVGEHWDELTKYRVEATELRQELTKYELLVQKVGQMAYNQAVTSLLSGIEDAMDLLEVHYSNLEKTVAKLSKENYQWETKLLKANRDSILHDLKSNHK</sequence>